<proteinExistence type="inferred from homology"/>
<comment type="subcellular location">
    <subcellularLocation>
        <location evidence="1">Nucleus</location>
    </subcellularLocation>
</comment>
<feature type="region of interest" description="Disordered" evidence="7">
    <location>
        <begin position="314"/>
        <end position="335"/>
    </location>
</feature>
<dbReference type="InterPro" id="IPR036397">
    <property type="entry name" value="RNaseH_sf"/>
</dbReference>
<evidence type="ECO:0000256" key="7">
    <source>
        <dbReference type="SAM" id="MobiDB-lite"/>
    </source>
</evidence>
<dbReference type="GeneID" id="116182276"/>
<accession>A0A1Y1K9N4</accession>
<evidence type="ECO:0000256" key="4">
    <source>
        <dbReference type="ARBA" id="ARBA00022801"/>
    </source>
</evidence>
<dbReference type="KEGG" id="ppyr:116182276"/>
<dbReference type="CDD" id="cd06145">
    <property type="entry name" value="REX1_like"/>
    <property type="match status" value="1"/>
</dbReference>
<organism evidence="9">
    <name type="scientific">Photinus pyralis</name>
    <name type="common">Common eastern firefly</name>
    <name type="synonym">Lampyris pyralis</name>
    <dbReference type="NCBI Taxonomy" id="7054"/>
    <lineage>
        <taxon>Eukaryota</taxon>
        <taxon>Metazoa</taxon>
        <taxon>Ecdysozoa</taxon>
        <taxon>Arthropoda</taxon>
        <taxon>Hexapoda</taxon>
        <taxon>Insecta</taxon>
        <taxon>Pterygota</taxon>
        <taxon>Neoptera</taxon>
        <taxon>Endopterygota</taxon>
        <taxon>Coleoptera</taxon>
        <taxon>Polyphaga</taxon>
        <taxon>Elateriformia</taxon>
        <taxon>Elateroidea</taxon>
        <taxon>Lampyridae</taxon>
        <taxon>Lampyrinae</taxon>
        <taxon>Photinus</taxon>
    </lineage>
</organism>
<dbReference type="Pfam" id="PF15870">
    <property type="entry name" value="EloA-BP1"/>
    <property type="match status" value="1"/>
</dbReference>
<dbReference type="SUPFAM" id="SSF53098">
    <property type="entry name" value="Ribonuclease H-like"/>
    <property type="match status" value="1"/>
</dbReference>
<sequence length="875" mass="98899">MLPTMGLYQNIDCPYFENSCGRPYCHFRHRRKNADCESTSASTEVPTYNPTPKSQLANVKTHIPISYVPDLAQPSENSSFRFRFNENLPTYKPTPISVLGTTAKVNHVEEKDEDEVECNVNFEDLENEFEMIDELINDSNGKIEAVEEVAAEVSKPKLKESKSKGRDKSKSKTDEKSKHSSKKSDSKHRSSKDDKRHSSSKSNSKSSSKDKHRSSRRDKRGNDHKNKSRESSGSRKKKKEKEKSPKIEENGDDLADDLGNGSFDLQDLYDSDLEEDPIEECYKIFTEYKPTEPEIFPEVIKSVEEQPVAVLKKRIAHDNADKNKPKTFQNSKPAMPSAAQIMVNRFKAIRQMQLNAAEEQDDLSEIKKHMLKRPAEVPAQKAIPAKVRKVAKPPDPPSTSLIDDILGGKASSKPRRIAPVQNVNSIQRAKAKIDEMAKRKAINSILKTTAQSNKGEKRVAHVPDVSAGDMPDLLESERSKLPVNVRSRYLSMIFDECVKLYMRVDEAQQRAASEEFKCYERCSALVTYRNSAMLAINRLRKELQEREMSGLGPILPGDITTVPKDGGSEIKGVKFYNNIKQLVLTDDELVLHGFPREGRKPGLGKVPCQKQHSKIGLDEFDRKCCRCSKLYRVDEEGFALYEEECVYHPLKKRTFRGESFYLCCKSGEGTGCVTAATHVSESERNNADGEIEGYQMTMPPERDDDPRSSEVFALDCEMCYTTKGLELTRVTIVNSECKTVYESLVKPLSPIIDYNTRFSGITKEQMNRTATSILQVQANILHLCNANTILIGHSLESDMKALKIIHSKIIDTSVLFPHKFGLPHKRALRDLAREYLKKIIQNDVQGHDSAEDALACMELVQWKVKESFKTRGIKT</sequence>
<dbReference type="AlphaFoldDB" id="A0A1Y1K9N4"/>
<dbReference type="FunFam" id="3.30.420.10:FF:000019">
    <property type="entry name" value="RNA exonuclease NEF-sp"/>
    <property type="match status" value="1"/>
</dbReference>
<keyword evidence="4" id="KW-0378">Hydrolase</keyword>
<evidence type="ECO:0000256" key="2">
    <source>
        <dbReference type="ARBA" id="ARBA00006357"/>
    </source>
</evidence>
<dbReference type="GO" id="GO:0005634">
    <property type="term" value="C:nucleus"/>
    <property type="evidence" value="ECO:0007669"/>
    <property type="project" value="UniProtKB-SubCell"/>
</dbReference>
<dbReference type="RefSeq" id="XP_031358655.1">
    <property type="nucleotide sequence ID" value="XM_031502795.1"/>
</dbReference>
<comment type="similarity">
    <text evidence="2">Belongs to the REXO1/REXO3 family.</text>
</comment>
<dbReference type="GO" id="GO:0003676">
    <property type="term" value="F:nucleic acid binding"/>
    <property type="evidence" value="ECO:0007669"/>
    <property type="project" value="InterPro"/>
</dbReference>
<dbReference type="OrthoDB" id="16516at2759"/>
<evidence type="ECO:0000256" key="5">
    <source>
        <dbReference type="ARBA" id="ARBA00022839"/>
    </source>
</evidence>
<reference evidence="9" key="1">
    <citation type="journal article" date="2016" name="Sci. Rep.">
        <title>Molecular characterization of firefly nuptial gifts: a multi-omics approach sheds light on postcopulatory sexual selection.</title>
        <authorList>
            <person name="Al-Wathiqui N."/>
            <person name="Fallon T.R."/>
            <person name="South A."/>
            <person name="Weng J.K."/>
            <person name="Lewis S.M."/>
        </authorList>
    </citation>
    <scope>NUCLEOTIDE SEQUENCE</scope>
</reference>
<dbReference type="GO" id="GO:0004527">
    <property type="term" value="F:exonuclease activity"/>
    <property type="evidence" value="ECO:0007669"/>
    <property type="project" value="UniProtKB-KW"/>
</dbReference>
<feature type="compositionally biased region" description="Basic and acidic residues" evidence="7">
    <location>
        <begin position="220"/>
        <end position="233"/>
    </location>
</feature>
<evidence type="ECO:0000256" key="1">
    <source>
        <dbReference type="ARBA" id="ARBA00004123"/>
    </source>
</evidence>
<dbReference type="InterPro" id="IPR047021">
    <property type="entry name" value="REXO1/3/4-like"/>
</dbReference>
<dbReference type="InterPro" id="IPR034922">
    <property type="entry name" value="REX1-like_exo"/>
</dbReference>
<feature type="domain" description="Exonuclease" evidence="8">
    <location>
        <begin position="710"/>
        <end position="869"/>
    </location>
</feature>
<protein>
    <recommendedName>
        <fullName evidence="8">Exonuclease domain-containing protein</fullName>
    </recommendedName>
</protein>
<evidence type="ECO:0000256" key="6">
    <source>
        <dbReference type="ARBA" id="ARBA00023242"/>
    </source>
</evidence>
<dbReference type="SMART" id="SM00479">
    <property type="entry name" value="EXOIII"/>
    <property type="match status" value="1"/>
</dbReference>
<dbReference type="Gene3D" id="3.30.420.10">
    <property type="entry name" value="Ribonuclease H-like superfamily/Ribonuclease H"/>
    <property type="match status" value="1"/>
</dbReference>
<evidence type="ECO:0000256" key="3">
    <source>
        <dbReference type="ARBA" id="ARBA00022722"/>
    </source>
</evidence>
<name>A0A1Y1K9N4_PHOPY</name>
<keyword evidence="6" id="KW-0539">Nucleus</keyword>
<dbReference type="EMBL" id="GEZM01091347">
    <property type="protein sequence ID" value="JAV56890.1"/>
    <property type="molecule type" value="Transcribed_RNA"/>
</dbReference>
<dbReference type="InterPro" id="IPR012337">
    <property type="entry name" value="RNaseH-like_sf"/>
</dbReference>
<keyword evidence="5" id="KW-0269">Exonuclease</keyword>
<dbReference type="InterPro" id="IPR013520">
    <property type="entry name" value="Ribonucl_H"/>
</dbReference>
<feature type="compositionally biased region" description="Basic residues" evidence="7">
    <location>
        <begin position="210"/>
        <end position="219"/>
    </location>
</feature>
<dbReference type="InterPro" id="IPR031736">
    <property type="entry name" value="REXO1-like_dom"/>
</dbReference>
<evidence type="ECO:0000259" key="8">
    <source>
        <dbReference type="SMART" id="SM00479"/>
    </source>
</evidence>
<dbReference type="PANTHER" id="PTHR12801">
    <property type="entry name" value="RNA EXONUCLEASE REXO1 / RECO3 FAMILY MEMBER-RELATED"/>
    <property type="match status" value="1"/>
</dbReference>
<evidence type="ECO:0000313" key="9">
    <source>
        <dbReference type="EMBL" id="JAV56890.1"/>
    </source>
</evidence>
<feature type="compositionally biased region" description="Basic and acidic residues" evidence="7">
    <location>
        <begin position="154"/>
        <end position="197"/>
    </location>
</feature>
<feature type="region of interest" description="Disordered" evidence="7">
    <location>
        <begin position="151"/>
        <end position="270"/>
    </location>
</feature>
<keyword evidence="3" id="KW-0540">Nuclease</keyword>
<dbReference type="PANTHER" id="PTHR12801:SF115">
    <property type="entry name" value="FI18136P1-RELATED"/>
    <property type="match status" value="1"/>
</dbReference>